<dbReference type="InterPro" id="IPR041685">
    <property type="entry name" value="AAA_GajA/Old/RecF-like"/>
</dbReference>
<protein>
    <submittedName>
        <fullName evidence="3">AAA domain-containing protein, putative AbiEii toxin, Type IV TA system</fullName>
    </submittedName>
</protein>
<dbReference type="AlphaFoldDB" id="A0A1H6L259"/>
<dbReference type="PANTHER" id="PTHR32182:SF25">
    <property type="entry name" value="SLR1056 PROTEIN"/>
    <property type="match status" value="1"/>
</dbReference>
<dbReference type="RefSeq" id="WP_157897766.1">
    <property type="nucleotide sequence ID" value="NZ_LT629971.1"/>
</dbReference>
<evidence type="ECO:0000259" key="2">
    <source>
        <dbReference type="Pfam" id="PF13175"/>
    </source>
</evidence>
<dbReference type="GO" id="GO:0016887">
    <property type="term" value="F:ATP hydrolysis activity"/>
    <property type="evidence" value="ECO:0007669"/>
    <property type="project" value="InterPro"/>
</dbReference>
<name>A0A1H6L259_MYCRU</name>
<dbReference type="Pfam" id="PF13175">
    <property type="entry name" value="AAA_15"/>
    <property type="match status" value="1"/>
</dbReference>
<proteinExistence type="predicted"/>
<dbReference type="Proteomes" id="UP000182915">
    <property type="component" value="Chromosome I"/>
</dbReference>
<gene>
    <name evidence="3" type="ORF">SAMN04489835_4208</name>
</gene>
<feature type="domain" description="Endonuclease GajA/Old nuclease/RecF-like AAA" evidence="2">
    <location>
        <begin position="313"/>
        <end position="424"/>
    </location>
</feature>
<dbReference type="GO" id="GO:0005524">
    <property type="term" value="F:ATP binding"/>
    <property type="evidence" value="ECO:0007669"/>
    <property type="project" value="InterPro"/>
</dbReference>
<keyword evidence="4" id="KW-1185">Reference proteome</keyword>
<keyword evidence="1" id="KW-0742">SOS response</keyword>
<evidence type="ECO:0000256" key="1">
    <source>
        <dbReference type="ARBA" id="ARBA00023236"/>
    </source>
</evidence>
<dbReference type="Gene3D" id="3.40.50.300">
    <property type="entry name" value="P-loop containing nucleotide triphosphate hydrolases"/>
    <property type="match status" value="2"/>
</dbReference>
<dbReference type="GO" id="GO:0006302">
    <property type="term" value="P:double-strand break repair"/>
    <property type="evidence" value="ECO:0007669"/>
    <property type="project" value="TreeGrafter"/>
</dbReference>
<dbReference type="SUPFAM" id="SSF52540">
    <property type="entry name" value="P-loop containing nucleoside triphosphate hydrolases"/>
    <property type="match status" value="1"/>
</dbReference>
<dbReference type="GO" id="GO:0009432">
    <property type="term" value="P:SOS response"/>
    <property type="evidence" value="ECO:0007669"/>
    <property type="project" value="UniProtKB-KW"/>
</dbReference>
<dbReference type="OrthoDB" id="3322489at2"/>
<dbReference type="STRING" id="370526.SAMN04489835_4208"/>
<evidence type="ECO:0000313" key="3">
    <source>
        <dbReference type="EMBL" id="SEH79424.1"/>
    </source>
</evidence>
<sequence>MRLSEVEFRGYKRLVEAECNVLGKVIALVGPNESGKSSVLQGLQWLTDTPRHLRIQEQNRDAPPESETLVVRARYKLDEDDIEALNQLDLDVEPAITAKTVTEFRLSRRADGTTVTGITTEVQRSTHIFKAANAQIASVMALLEHSESLPDDERIGPVENVLRVGSALLNPSDPDWTDDRLENLAGTLDSVDTMWRNIEGIEDAPEDFAALREQLVTLSRLIGDSINAGRLGEPADAMRDALQQRVPKFVLFTDDDRNIAETYPLGDEALRAEAPPPLRNLLYVAGTTVAEVWGYLDRGDTAQLRTFEKRINRTLQARLQPMWSQSQLTVNIVLNTDGMLEVNIEELDSPELTITPIGERSDGLRAFLALVCFLIAAELSIPPVLMIDEAERNLHYDAQADLVRVLTSELKVHKVLYTTHSPGCLPLDLGTGIRVVVRDTEFPGRSKLSNNFWIRNDPGFSNLLFAMGAEAAAFSAFRRAVLAEGVSDMILLPTLLRNATNTETLDFQVAFGLSSMSASKAIGSVALITTFLVDGDDSGNEKRQQLIAAGVPTSHVFQLPEGKALEDLVDRATYLSVVDGFLQELGHSLDQDRLQSDCTIAKAVDTYAKSVLGIDGGVSHKIIAARLAELGPKLQLTAEGKRFLKKLSAQLVSAFESPYLLQPEVSGKV</sequence>
<dbReference type="PANTHER" id="PTHR32182">
    <property type="entry name" value="DNA REPLICATION AND REPAIR PROTEIN RECF"/>
    <property type="match status" value="1"/>
</dbReference>
<dbReference type="GO" id="GO:0000731">
    <property type="term" value="P:DNA synthesis involved in DNA repair"/>
    <property type="evidence" value="ECO:0007669"/>
    <property type="project" value="TreeGrafter"/>
</dbReference>
<dbReference type="InterPro" id="IPR027417">
    <property type="entry name" value="P-loop_NTPase"/>
</dbReference>
<accession>A0A1H6L259</accession>
<reference evidence="4" key="1">
    <citation type="submission" date="2016-10" db="EMBL/GenBank/DDBJ databases">
        <authorList>
            <person name="Varghese N."/>
            <person name="Submissions S."/>
        </authorList>
    </citation>
    <scope>NUCLEOTIDE SEQUENCE [LARGE SCALE GENOMIC DNA]</scope>
    <source>
        <strain evidence="4">DSM 45405</strain>
    </source>
</reference>
<dbReference type="EMBL" id="LT629971">
    <property type="protein sequence ID" value="SEH79424.1"/>
    <property type="molecule type" value="Genomic_DNA"/>
</dbReference>
<organism evidence="3 4">
    <name type="scientific">Mycolicibacterium rutilum</name>
    <name type="common">Mycobacterium rutilum</name>
    <dbReference type="NCBI Taxonomy" id="370526"/>
    <lineage>
        <taxon>Bacteria</taxon>
        <taxon>Bacillati</taxon>
        <taxon>Actinomycetota</taxon>
        <taxon>Actinomycetes</taxon>
        <taxon>Mycobacteriales</taxon>
        <taxon>Mycobacteriaceae</taxon>
        <taxon>Mycolicibacterium</taxon>
    </lineage>
</organism>
<keyword evidence="1" id="KW-0227">DNA damage</keyword>
<evidence type="ECO:0000313" key="4">
    <source>
        <dbReference type="Proteomes" id="UP000182915"/>
    </source>
</evidence>